<reference evidence="1" key="1">
    <citation type="submission" date="2014-11" db="EMBL/GenBank/DDBJ databases">
        <authorList>
            <person name="Amaro Gonzalez C."/>
        </authorList>
    </citation>
    <scope>NUCLEOTIDE SEQUENCE</scope>
</reference>
<dbReference type="EMBL" id="GBXM01055266">
    <property type="protein sequence ID" value="JAH53311.1"/>
    <property type="molecule type" value="Transcribed_RNA"/>
</dbReference>
<organism evidence="1">
    <name type="scientific">Anguilla anguilla</name>
    <name type="common">European freshwater eel</name>
    <name type="synonym">Muraena anguilla</name>
    <dbReference type="NCBI Taxonomy" id="7936"/>
    <lineage>
        <taxon>Eukaryota</taxon>
        <taxon>Metazoa</taxon>
        <taxon>Chordata</taxon>
        <taxon>Craniata</taxon>
        <taxon>Vertebrata</taxon>
        <taxon>Euteleostomi</taxon>
        <taxon>Actinopterygii</taxon>
        <taxon>Neopterygii</taxon>
        <taxon>Teleostei</taxon>
        <taxon>Anguilliformes</taxon>
        <taxon>Anguillidae</taxon>
        <taxon>Anguilla</taxon>
    </lineage>
</organism>
<protein>
    <submittedName>
        <fullName evidence="1">Uncharacterized protein</fullName>
    </submittedName>
</protein>
<proteinExistence type="predicted"/>
<dbReference type="EMBL" id="GBXM01051785">
    <property type="protein sequence ID" value="JAH56792.1"/>
    <property type="molecule type" value="Transcribed_RNA"/>
</dbReference>
<evidence type="ECO:0000313" key="1">
    <source>
        <dbReference type="EMBL" id="JAH53311.1"/>
    </source>
</evidence>
<accession>A0A0E9TIB9</accession>
<reference evidence="1" key="2">
    <citation type="journal article" date="2015" name="Fish Shellfish Immunol.">
        <title>Early steps in the European eel (Anguilla anguilla)-Vibrio vulnificus interaction in the gills: Role of the RtxA13 toxin.</title>
        <authorList>
            <person name="Callol A."/>
            <person name="Pajuelo D."/>
            <person name="Ebbesson L."/>
            <person name="Teles M."/>
            <person name="MacKenzie S."/>
            <person name="Amaro C."/>
        </authorList>
    </citation>
    <scope>NUCLEOTIDE SEQUENCE</scope>
</reference>
<sequence length="11" mass="1382">MKQKQSDEEMK</sequence>
<name>A0A0E9TIB9_ANGAN</name>